<dbReference type="InterPro" id="IPR051257">
    <property type="entry name" value="Diverse_CBS-Domain"/>
</dbReference>
<reference evidence="4 5" key="1">
    <citation type="journal article" date="2019" name="ISME J.">
        <title>Insights into ecological role of a new deltaproteobacterial order Candidatus Acidulodesulfobacterales by metagenomics and metatranscriptomics.</title>
        <authorList>
            <person name="Tan S."/>
            <person name="Liu J."/>
            <person name="Fang Y."/>
            <person name="Hedlund B.P."/>
            <person name="Lian Z.H."/>
            <person name="Huang L.Y."/>
            <person name="Li J.T."/>
            <person name="Huang L.N."/>
            <person name="Li W.J."/>
            <person name="Jiang H.C."/>
            <person name="Dong H.L."/>
            <person name="Shu W.S."/>
        </authorList>
    </citation>
    <scope>NUCLEOTIDE SEQUENCE [LARGE SCALE GENOMIC DNA]</scope>
    <source>
        <strain evidence="4">AP1</strain>
    </source>
</reference>
<dbReference type="AlphaFoldDB" id="A0A519BMC5"/>
<dbReference type="PANTHER" id="PTHR43080">
    <property type="entry name" value="CBS DOMAIN-CONTAINING PROTEIN CBSX3, MITOCHONDRIAL"/>
    <property type="match status" value="1"/>
</dbReference>
<comment type="caution">
    <text evidence="4">The sequence shown here is derived from an EMBL/GenBank/DDBJ whole genome shotgun (WGS) entry which is preliminary data.</text>
</comment>
<dbReference type="PROSITE" id="PS51371">
    <property type="entry name" value="CBS"/>
    <property type="match status" value="2"/>
</dbReference>
<dbReference type="InterPro" id="IPR000644">
    <property type="entry name" value="CBS_dom"/>
</dbReference>
<dbReference type="InterPro" id="IPR046342">
    <property type="entry name" value="CBS_dom_sf"/>
</dbReference>
<accession>A0A519BMC5</accession>
<evidence type="ECO:0000313" key="4">
    <source>
        <dbReference type="EMBL" id="RZD18379.1"/>
    </source>
</evidence>
<evidence type="ECO:0000256" key="1">
    <source>
        <dbReference type="ARBA" id="ARBA00023122"/>
    </source>
</evidence>
<dbReference type="SMART" id="SM00116">
    <property type="entry name" value="CBS"/>
    <property type="match status" value="2"/>
</dbReference>
<protein>
    <submittedName>
        <fullName evidence="4">CBS domain-containing protein</fullName>
    </submittedName>
</protein>
<proteinExistence type="predicted"/>
<evidence type="ECO:0000259" key="3">
    <source>
        <dbReference type="PROSITE" id="PS51371"/>
    </source>
</evidence>
<gene>
    <name evidence="4" type="ORF">EVG15_06460</name>
</gene>
<evidence type="ECO:0000313" key="5">
    <source>
        <dbReference type="Proteomes" id="UP000319296"/>
    </source>
</evidence>
<dbReference type="Pfam" id="PF00571">
    <property type="entry name" value="CBS"/>
    <property type="match status" value="2"/>
</dbReference>
<dbReference type="SUPFAM" id="SSF54631">
    <property type="entry name" value="CBS-domain pair"/>
    <property type="match status" value="1"/>
</dbReference>
<organism evidence="4 5">
    <name type="scientific">Candidatus Acididesulfobacter diazotrophicus</name>
    <dbReference type="NCBI Taxonomy" id="2597226"/>
    <lineage>
        <taxon>Bacteria</taxon>
        <taxon>Deltaproteobacteria</taxon>
        <taxon>Candidatus Acidulodesulfobacterales</taxon>
        <taxon>Candidatus Acididesulfobacter</taxon>
    </lineage>
</organism>
<feature type="domain" description="CBS" evidence="3">
    <location>
        <begin position="98"/>
        <end position="154"/>
    </location>
</feature>
<name>A0A519BMC5_9DELT</name>
<dbReference type="EMBL" id="SGBB01000010">
    <property type="protein sequence ID" value="RZD18379.1"/>
    <property type="molecule type" value="Genomic_DNA"/>
</dbReference>
<dbReference type="Gene3D" id="3.10.580.10">
    <property type="entry name" value="CBS-domain"/>
    <property type="match status" value="1"/>
</dbReference>
<feature type="domain" description="CBS" evidence="3">
    <location>
        <begin position="8"/>
        <end position="65"/>
    </location>
</feature>
<dbReference type="CDD" id="cd04586">
    <property type="entry name" value="CBS_pair_BON_assoc"/>
    <property type="match status" value="1"/>
</dbReference>
<keyword evidence="1 2" id="KW-0129">CBS domain</keyword>
<sequence>MIKAKDIMSTDLITVNQGTDIKTLSKIFIDKKINSVPVVDDEGKLMGIVSETDIVYQDASLHIPTVFTIFDSIFYLQSSKHFKDDLKKITGSKVKDIMTDKVVSVKEDDSIYDIATIITEKKFYSIPVVDDNNNLKGIVSRFDIIKSMMSGNQK</sequence>
<dbReference type="Proteomes" id="UP000319296">
    <property type="component" value="Unassembled WGS sequence"/>
</dbReference>
<dbReference type="PANTHER" id="PTHR43080:SF2">
    <property type="entry name" value="CBS DOMAIN-CONTAINING PROTEIN"/>
    <property type="match status" value="1"/>
</dbReference>
<evidence type="ECO:0000256" key="2">
    <source>
        <dbReference type="PROSITE-ProRule" id="PRU00703"/>
    </source>
</evidence>